<accession>A0A1D8G9X7</accession>
<keyword evidence="2" id="KW-1003">Cell membrane</keyword>
<dbReference type="Pfam" id="PF06081">
    <property type="entry name" value="ArAE_1"/>
    <property type="match status" value="1"/>
</dbReference>
<feature type="region of interest" description="Disordered" evidence="6">
    <location>
        <begin position="392"/>
        <end position="439"/>
    </location>
</feature>
<dbReference type="GO" id="GO:0005886">
    <property type="term" value="C:plasma membrane"/>
    <property type="evidence" value="ECO:0007669"/>
    <property type="project" value="UniProtKB-SubCell"/>
</dbReference>
<protein>
    <recommendedName>
        <fullName evidence="9">Fusaric acid resistance protein family protein</fullName>
    </recommendedName>
</protein>
<keyword evidence="5" id="KW-0472">Membrane</keyword>
<evidence type="ECO:0000256" key="2">
    <source>
        <dbReference type="ARBA" id="ARBA00022475"/>
    </source>
</evidence>
<keyword evidence="3" id="KW-0812">Transmembrane</keyword>
<evidence type="ECO:0000256" key="3">
    <source>
        <dbReference type="ARBA" id="ARBA00022692"/>
    </source>
</evidence>
<evidence type="ECO:0000256" key="5">
    <source>
        <dbReference type="ARBA" id="ARBA00023136"/>
    </source>
</evidence>
<evidence type="ECO:0000313" key="8">
    <source>
        <dbReference type="Proteomes" id="UP000095349"/>
    </source>
</evidence>
<evidence type="ECO:0008006" key="9">
    <source>
        <dbReference type="Google" id="ProtNLM"/>
    </source>
</evidence>
<keyword evidence="4" id="KW-1133">Transmembrane helix</keyword>
<organism evidence="7 8">
    <name type="scientific">Streptomyces rubrolavendulae</name>
    <dbReference type="NCBI Taxonomy" id="285473"/>
    <lineage>
        <taxon>Bacteria</taxon>
        <taxon>Bacillati</taxon>
        <taxon>Actinomycetota</taxon>
        <taxon>Actinomycetes</taxon>
        <taxon>Kitasatosporales</taxon>
        <taxon>Streptomycetaceae</taxon>
        <taxon>Streptomyces</taxon>
    </lineage>
</organism>
<keyword evidence="8" id="KW-1185">Reference proteome</keyword>
<evidence type="ECO:0000256" key="6">
    <source>
        <dbReference type="SAM" id="MobiDB-lite"/>
    </source>
</evidence>
<dbReference type="KEGG" id="srn:A4G23_05151"/>
<dbReference type="STRING" id="285473.A4G23_05151"/>
<feature type="compositionally biased region" description="Gly residues" evidence="6">
    <location>
        <begin position="398"/>
        <end position="439"/>
    </location>
</feature>
<comment type="subcellular location">
    <subcellularLocation>
        <location evidence="1">Cell membrane</location>
        <topology evidence="1">Multi-pass membrane protein</topology>
    </subcellularLocation>
</comment>
<reference evidence="7 8" key="1">
    <citation type="submission" date="2016-09" db="EMBL/GenBank/DDBJ databases">
        <title>Streptomyces rubrolavendulae MJM4426 Genome sequencing and assembly.</title>
        <authorList>
            <person name="Kim J.-G."/>
        </authorList>
    </citation>
    <scope>NUCLEOTIDE SEQUENCE [LARGE SCALE GENOMIC DNA]</scope>
    <source>
        <strain evidence="7 8">MJM4426</strain>
    </source>
</reference>
<dbReference type="EMBL" id="CP017316">
    <property type="protein sequence ID" value="AOT62256.1"/>
    <property type="molecule type" value="Genomic_DNA"/>
</dbReference>
<evidence type="ECO:0000313" key="7">
    <source>
        <dbReference type="EMBL" id="AOT62256.1"/>
    </source>
</evidence>
<proteinExistence type="predicted"/>
<sequence>MRARSSWHAHGMAKTPHPLEALRAEARSVAGAVRRACAGPGRERDLAAQSLKAALAALVAWIVASRVLHAPMAFIAPWAAVALVRSTVYRSLTESLEQLAAIALGTTLATAAGTALGDPTLAMALVLPVVLLLGNWRRLGDQGVYGATAALFTLTTGDPGVEQGVARLLETGLGAAVGVAVNLLVRPPVYLRDSRNALRTASGAVSACLSSVARGLGGGSWDHGDAREWDEQARRAVELVGGARSALARTEESTRLNPAAPGRAHLLRHGGPYAHALYVLEEVARYTRDLTHTLMEAADNGAVRPRPEDDVAVRYGALLERAAAALEAYRRVVEEDSGPARSRLRRAVADAEAAHGDLHRLLADRGTADPEWMGLYGSLLVDAHRAVRLLLEEPPHGGPDGGGRGSGEGPGTGRGGPLGAGSGPGAGRGSARGSGTGDG</sequence>
<dbReference type="Proteomes" id="UP000095349">
    <property type="component" value="Chromosome"/>
</dbReference>
<evidence type="ECO:0000256" key="1">
    <source>
        <dbReference type="ARBA" id="ARBA00004651"/>
    </source>
</evidence>
<name>A0A1D8G9X7_9ACTN</name>
<dbReference type="PATRIC" id="fig|285473.5.peg.5424"/>
<dbReference type="AlphaFoldDB" id="A0A1D8G9X7"/>
<dbReference type="InterPro" id="IPR010343">
    <property type="entry name" value="ArAE_1"/>
</dbReference>
<gene>
    <name evidence="7" type="ORF">A4G23_05151</name>
</gene>
<evidence type="ECO:0000256" key="4">
    <source>
        <dbReference type="ARBA" id="ARBA00022989"/>
    </source>
</evidence>